<organism evidence="1">
    <name type="scientific">mine drainage metagenome</name>
    <dbReference type="NCBI Taxonomy" id="410659"/>
    <lineage>
        <taxon>unclassified sequences</taxon>
        <taxon>metagenomes</taxon>
        <taxon>ecological metagenomes</taxon>
    </lineage>
</organism>
<comment type="caution">
    <text evidence="1">The sequence shown here is derived from an EMBL/GenBank/DDBJ whole genome shotgun (WGS) entry which is preliminary data.</text>
</comment>
<feature type="non-terminal residue" evidence="1">
    <location>
        <position position="1"/>
    </location>
</feature>
<dbReference type="AlphaFoldDB" id="T1D0X8"/>
<dbReference type="EMBL" id="AUZY01001346">
    <property type="protein sequence ID" value="EQD75154.1"/>
    <property type="molecule type" value="Genomic_DNA"/>
</dbReference>
<evidence type="ECO:0000313" key="1">
    <source>
        <dbReference type="EMBL" id="EQD75154.1"/>
    </source>
</evidence>
<protein>
    <submittedName>
        <fullName evidence="1">ATPase</fullName>
    </submittedName>
</protein>
<sequence>IAGQFLTIKPYYRLVFISLTSYVNELDEKVFLKFIQQFAQKRKSDYCTSLYLLEAGLFDKKVIDAITYMMDGSITFKSEGSKTYLKVDGLGTVRSRDWIEVFLHETTFELGAFTLEKIR</sequence>
<proteinExistence type="predicted"/>
<gene>
    <name evidence="1" type="ORF">B1B_02281</name>
</gene>
<name>T1D0X8_9ZZZZ</name>
<accession>T1D0X8</accession>
<reference evidence="1" key="1">
    <citation type="submission" date="2013-08" db="EMBL/GenBank/DDBJ databases">
        <authorList>
            <person name="Mendez C."/>
            <person name="Richter M."/>
            <person name="Ferrer M."/>
            <person name="Sanchez J."/>
        </authorList>
    </citation>
    <scope>NUCLEOTIDE SEQUENCE</scope>
</reference>
<reference evidence="1" key="2">
    <citation type="journal article" date="2014" name="ISME J.">
        <title>Microbial stratification in low pH oxic and suboxic macroscopic growths along an acid mine drainage.</title>
        <authorList>
            <person name="Mendez-Garcia C."/>
            <person name="Mesa V."/>
            <person name="Sprenger R.R."/>
            <person name="Richter M."/>
            <person name="Diez M.S."/>
            <person name="Solano J."/>
            <person name="Bargiela R."/>
            <person name="Golyshina O.V."/>
            <person name="Manteca A."/>
            <person name="Ramos J.L."/>
            <person name="Gallego J.R."/>
            <person name="Llorente I."/>
            <person name="Martins Dos Santos V.A."/>
            <person name="Jensen O.N."/>
            <person name="Pelaez A.I."/>
            <person name="Sanchez J."/>
            <person name="Ferrer M."/>
        </authorList>
    </citation>
    <scope>NUCLEOTIDE SEQUENCE</scope>
</reference>